<evidence type="ECO:0000313" key="2">
    <source>
        <dbReference type="EMBL" id="KAF2894149.1"/>
    </source>
</evidence>
<feature type="region of interest" description="Disordered" evidence="1">
    <location>
        <begin position="46"/>
        <end position="66"/>
    </location>
</feature>
<gene>
    <name evidence="2" type="ORF">ILUMI_12026</name>
</gene>
<reference evidence="2" key="1">
    <citation type="submission" date="2019-08" db="EMBL/GenBank/DDBJ databases">
        <title>The genome of the North American firefly Photinus pyralis.</title>
        <authorList>
            <consortium name="Photinus pyralis genome working group"/>
            <person name="Fallon T.R."/>
            <person name="Sander Lower S.E."/>
            <person name="Weng J.-K."/>
        </authorList>
    </citation>
    <scope>NUCLEOTIDE SEQUENCE</scope>
    <source>
        <strain evidence="2">TRF0915ILg1</strain>
        <tissue evidence="2">Whole body</tissue>
    </source>
</reference>
<keyword evidence="3" id="KW-1185">Reference proteome</keyword>
<comment type="caution">
    <text evidence="2">The sequence shown here is derived from an EMBL/GenBank/DDBJ whole genome shotgun (WGS) entry which is preliminary data.</text>
</comment>
<dbReference type="AlphaFoldDB" id="A0A8K0GC71"/>
<evidence type="ECO:0000313" key="3">
    <source>
        <dbReference type="Proteomes" id="UP000801492"/>
    </source>
</evidence>
<organism evidence="2 3">
    <name type="scientific">Ignelater luminosus</name>
    <name type="common">Cucubano</name>
    <name type="synonym">Pyrophorus luminosus</name>
    <dbReference type="NCBI Taxonomy" id="2038154"/>
    <lineage>
        <taxon>Eukaryota</taxon>
        <taxon>Metazoa</taxon>
        <taxon>Ecdysozoa</taxon>
        <taxon>Arthropoda</taxon>
        <taxon>Hexapoda</taxon>
        <taxon>Insecta</taxon>
        <taxon>Pterygota</taxon>
        <taxon>Neoptera</taxon>
        <taxon>Endopterygota</taxon>
        <taxon>Coleoptera</taxon>
        <taxon>Polyphaga</taxon>
        <taxon>Elateriformia</taxon>
        <taxon>Elateroidea</taxon>
        <taxon>Elateridae</taxon>
        <taxon>Agrypninae</taxon>
        <taxon>Pyrophorini</taxon>
        <taxon>Ignelater</taxon>
    </lineage>
</organism>
<dbReference type="Proteomes" id="UP000801492">
    <property type="component" value="Unassembled WGS sequence"/>
</dbReference>
<dbReference type="EMBL" id="VTPC01007280">
    <property type="protein sequence ID" value="KAF2894149.1"/>
    <property type="molecule type" value="Genomic_DNA"/>
</dbReference>
<sequence>MEPIIKTEATEDYNKAHLLFTSQETPFSPEMKFSMESILKSEATEDYSKAHLPPFTPDGNDTLLHK</sequence>
<evidence type="ECO:0000256" key="1">
    <source>
        <dbReference type="SAM" id="MobiDB-lite"/>
    </source>
</evidence>
<name>A0A8K0GC71_IGNLU</name>
<accession>A0A8K0GC71</accession>
<protein>
    <submittedName>
        <fullName evidence="2">Uncharacterized protein</fullName>
    </submittedName>
</protein>
<proteinExistence type="predicted"/>